<feature type="compositionally biased region" description="Basic and acidic residues" evidence="1">
    <location>
        <begin position="470"/>
        <end position="480"/>
    </location>
</feature>
<dbReference type="EMBL" id="AE017348">
    <property type="protein sequence ID" value="AAW45047.2"/>
    <property type="molecule type" value="Genomic_DNA"/>
</dbReference>
<name>Q5KCP6_CRYD1</name>
<evidence type="ECO:0000313" key="3">
    <source>
        <dbReference type="EMBL" id="AAW45047.2"/>
    </source>
</evidence>
<dbReference type="HOGENOM" id="CLU_029716_0_0_1"/>
<dbReference type="InterPro" id="IPR004274">
    <property type="entry name" value="FCP1_dom"/>
</dbReference>
<dbReference type="PANTHER" id="PTHR12210">
    <property type="entry name" value="DULLARD PROTEIN PHOSPHATASE"/>
    <property type="match status" value="1"/>
</dbReference>
<dbReference type="InterPro" id="IPR036412">
    <property type="entry name" value="HAD-like_sf"/>
</dbReference>
<dbReference type="KEGG" id="cne:CNH01800"/>
<reference evidence="3 4" key="1">
    <citation type="journal article" date="2005" name="Science">
        <title>The genome of the basidiomycetous yeast and human pathogen Cryptococcus neoformans.</title>
        <authorList>
            <person name="Loftus B.J."/>
            <person name="Fung E."/>
            <person name="Roncaglia P."/>
            <person name="Rowley D."/>
            <person name="Amedeo P."/>
            <person name="Bruno D."/>
            <person name="Vamathevan J."/>
            <person name="Miranda M."/>
            <person name="Anderson I.J."/>
            <person name="Fraser J.A."/>
            <person name="Allen J.E."/>
            <person name="Bosdet I.E."/>
            <person name="Brent M.R."/>
            <person name="Chiu R."/>
            <person name="Doering T.L."/>
            <person name="Donlin M.J."/>
            <person name="D'Souza C.A."/>
            <person name="Fox D.S."/>
            <person name="Grinberg V."/>
            <person name="Fu J."/>
            <person name="Fukushima M."/>
            <person name="Haas B.J."/>
            <person name="Huang J.C."/>
            <person name="Janbon G."/>
            <person name="Jones S.J."/>
            <person name="Koo H.L."/>
            <person name="Krzywinski M.I."/>
            <person name="Kwon-Chung J.K."/>
            <person name="Lengeler K.B."/>
            <person name="Maiti R."/>
            <person name="Marra M.A."/>
            <person name="Marra R.E."/>
            <person name="Mathewson C.A."/>
            <person name="Mitchell T.G."/>
            <person name="Pertea M."/>
            <person name="Riggs F.R."/>
            <person name="Salzberg S.L."/>
            <person name="Schein J.E."/>
            <person name="Shvartsbeyn A."/>
            <person name="Shin H."/>
            <person name="Shumway M."/>
            <person name="Specht C.A."/>
            <person name="Suh B.B."/>
            <person name="Tenney A."/>
            <person name="Utterback T.R."/>
            <person name="Wickes B.L."/>
            <person name="Wortman J.R."/>
            <person name="Wye N.H."/>
            <person name="Kronstad J.W."/>
            <person name="Lodge J.K."/>
            <person name="Heitman J."/>
            <person name="Davis R.W."/>
            <person name="Fraser C.M."/>
            <person name="Hyman R.W."/>
        </authorList>
    </citation>
    <scope>NUCLEOTIDE SEQUENCE [LARGE SCALE GENOMIC DNA]</scope>
    <source>
        <strain evidence="4">JEC21 / ATCC MYA-565</strain>
    </source>
</reference>
<protein>
    <recommendedName>
        <fullName evidence="2">FCP1 homology domain-containing protein</fullName>
    </recommendedName>
</protein>
<feature type="compositionally biased region" description="Basic and acidic residues" evidence="1">
    <location>
        <begin position="34"/>
        <end position="46"/>
    </location>
</feature>
<dbReference type="PaxDb" id="214684-Q5KCP6"/>
<accession>Q5KCP6</accession>
<sequence length="655" mass="74649">MPKPHLKALAITDLRPSFLSTISHAINMSFNRSSHHDDLPGQELERRPRHTRSGREWRRYSPSWPVDFSSPPPDYRSYSTSPVRTRLYHSRPSPSETTRGPWRPPPPPPVSFPPPHYVDLARPSTKKNKALVKKTVTPKLLVLDLNGALVWRNRSYRAHMSNPRPYLSCFLEYLFLPEPSSDNGNRPGDTQSVRPWEVFVWSSAQPHNVRAMVEACFGSRWIEGIWEQASEEGKKGTEEGEGRLLGVWARDKMGLKGFDYSRKVQTTKDLRKVLSHLIETKKLPDPTTPYSEKTIVLLDDSPLKAVFQPWNQIVIPEFDKALHRSSRLAAGLKSDTHDDSDDGEASTSQTGQGHEMDKILLAVIGILDQLRHVSNVPLWVRAGGLTFDLDETNLHPPTHESLPSHVDYQHWFNDQEVYSKWVAKGEEALKRKGIEVRHGLDIPPSPPSRETQDGIFHVAPIASLRSPSLDSREEREESRARYSPSRPTSCLSPSSSDDRLDFEVSDGEMECTKSESAFARRKREERAREKAARKVRKGQQQFARYAEHKVDEEAIKGEVHPGDIADLSINENAAVPSENKIDSKAPNENDIESVAARKEAKQVRRKQTRAERKVKKNEKERELEELRRERKGEQASGEAPRKRASHLQRRHPLKE</sequence>
<dbReference type="eggNOG" id="KOG1605">
    <property type="taxonomic scope" value="Eukaryota"/>
</dbReference>
<dbReference type="RefSeq" id="XP_024513346.1">
    <property type="nucleotide sequence ID" value="XM_024657673.1"/>
</dbReference>
<dbReference type="InterPro" id="IPR050365">
    <property type="entry name" value="TIM50"/>
</dbReference>
<dbReference type="AlphaFoldDB" id="Q5KCP6"/>
<dbReference type="Gene3D" id="3.40.50.1000">
    <property type="entry name" value="HAD superfamily/HAD-like"/>
    <property type="match status" value="1"/>
</dbReference>
<dbReference type="InterPro" id="IPR023214">
    <property type="entry name" value="HAD_sf"/>
</dbReference>
<feature type="region of interest" description="Disordered" evidence="1">
    <location>
        <begin position="32"/>
        <end position="117"/>
    </location>
</feature>
<evidence type="ECO:0000313" key="4">
    <source>
        <dbReference type="Proteomes" id="UP000002149"/>
    </source>
</evidence>
<dbReference type="GO" id="GO:0004721">
    <property type="term" value="F:phosphoprotein phosphatase activity"/>
    <property type="evidence" value="ECO:0000318"/>
    <property type="project" value="GO_Central"/>
</dbReference>
<proteinExistence type="predicted"/>
<feature type="compositionally biased region" description="Basic and acidic residues" evidence="1">
    <location>
        <begin position="617"/>
        <end position="633"/>
    </location>
</feature>
<evidence type="ECO:0000256" key="1">
    <source>
        <dbReference type="SAM" id="MobiDB-lite"/>
    </source>
</evidence>
<feature type="region of interest" description="Disordered" evidence="1">
    <location>
        <begin position="332"/>
        <end position="352"/>
    </location>
</feature>
<dbReference type="SUPFAM" id="SSF56784">
    <property type="entry name" value="HAD-like"/>
    <property type="match status" value="1"/>
</dbReference>
<feature type="compositionally biased region" description="Low complexity" evidence="1">
    <location>
        <begin position="481"/>
        <end position="495"/>
    </location>
</feature>
<dbReference type="VEuPathDB" id="FungiDB:CNH01800"/>
<gene>
    <name evidence="3" type="ordered locus">CNH01800</name>
</gene>
<feature type="region of interest" description="Disordered" evidence="1">
    <location>
        <begin position="466"/>
        <end position="505"/>
    </location>
</feature>
<dbReference type="OrthoDB" id="1711508at2759"/>
<organism evidence="3 4">
    <name type="scientific">Cryptococcus deneoformans (strain JEC21 / ATCC MYA-565)</name>
    <name type="common">Cryptococcus neoformans var. neoformans serotype D</name>
    <dbReference type="NCBI Taxonomy" id="214684"/>
    <lineage>
        <taxon>Eukaryota</taxon>
        <taxon>Fungi</taxon>
        <taxon>Dikarya</taxon>
        <taxon>Basidiomycota</taxon>
        <taxon>Agaricomycotina</taxon>
        <taxon>Tremellomycetes</taxon>
        <taxon>Tremellales</taxon>
        <taxon>Cryptococcaceae</taxon>
        <taxon>Cryptococcus</taxon>
        <taxon>Cryptococcus neoformans species complex</taxon>
    </lineage>
</organism>
<feature type="compositionally biased region" description="Basic residues" evidence="1">
    <location>
        <begin position="642"/>
        <end position="655"/>
    </location>
</feature>
<keyword evidence="4" id="KW-1185">Reference proteome</keyword>
<dbReference type="InParanoid" id="Q5KCP6"/>
<feature type="domain" description="FCP1 homology" evidence="2">
    <location>
        <begin position="137"/>
        <end position="325"/>
    </location>
</feature>
<dbReference type="STRING" id="214684.Q5KCP6"/>
<evidence type="ECO:0000259" key="2">
    <source>
        <dbReference type="SMART" id="SM00577"/>
    </source>
</evidence>
<dbReference type="GeneID" id="3259252"/>
<feature type="compositionally biased region" description="Pro residues" evidence="1">
    <location>
        <begin position="102"/>
        <end position="116"/>
    </location>
</feature>
<feature type="compositionally biased region" description="Basic residues" evidence="1">
    <location>
        <begin position="603"/>
        <end position="616"/>
    </location>
</feature>
<dbReference type="SMART" id="SM00577">
    <property type="entry name" value="CPDc"/>
    <property type="match status" value="1"/>
</dbReference>
<feature type="region of interest" description="Disordered" evidence="1">
    <location>
        <begin position="575"/>
        <end position="655"/>
    </location>
</feature>
<dbReference type="Proteomes" id="UP000002149">
    <property type="component" value="Chromosome 8"/>
</dbReference>